<dbReference type="InterPro" id="IPR045380">
    <property type="entry name" value="LD_TPept_scaffold_dom"/>
</dbReference>
<keyword evidence="3" id="KW-0808">Transferase</keyword>
<dbReference type="PANTHER" id="PTHR41533">
    <property type="entry name" value="L,D-TRANSPEPTIDASE HI_1667-RELATED"/>
    <property type="match status" value="1"/>
</dbReference>
<keyword evidence="5 7" id="KW-0573">Peptidoglycan synthesis</keyword>
<dbReference type="InterPro" id="IPR052905">
    <property type="entry name" value="LD-transpeptidase_YkuD-like"/>
</dbReference>
<proteinExistence type="inferred from homology"/>
<evidence type="ECO:0000259" key="9">
    <source>
        <dbReference type="PROSITE" id="PS52029"/>
    </source>
</evidence>
<dbReference type="InterPro" id="IPR038063">
    <property type="entry name" value="Transpep_catalytic_dom"/>
</dbReference>
<keyword evidence="4 7" id="KW-0133">Cell shape</keyword>
<comment type="pathway">
    <text evidence="1 7">Cell wall biogenesis; peptidoglycan biosynthesis.</text>
</comment>
<keyword evidence="6 7" id="KW-0961">Cell wall biogenesis/degradation</keyword>
<evidence type="ECO:0000256" key="7">
    <source>
        <dbReference type="PROSITE-ProRule" id="PRU01373"/>
    </source>
</evidence>
<dbReference type="Gene3D" id="2.40.440.10">
    <property type="entry name" value="L,D-transpeptidase catalytic domain-like"/>
    <property type="match status" value="1"/>
</dbReference>
<evidence type="ECO:0000313" key="11">
    <source>
        <dbReference type="Proteomes" id="UP001595607"/>
    </source>
</evidence>
<gene>
    <name evidence="10" type="ORF">ACFONP_09825</name>
</gene>
<feature type="domain" description="L,D-TPase catalytic" evidence="9">
    <location>
        <begin position="290"/>
        <end position="471"/>
    </location>
</feature>
<dbReference type="RefSeq" id="WP_189575177.1">
    <property type="nucleotide sequence ID" value="NZ_BMXU01000002.1"/>
</dbReference>
<dbReference type="Pfam" id="PF20142">
    <property type="entry name" value="Scaffold"/>
    <property type="match status" value="1"/>
</dbReference>
<evidence type="ECO:0000256" key="8">
    <source>
        <dbReference type="SAM" id="SignalP"/>
    </source>
</evidence>
<evidence type="ECO:0000256" key="3">
    <source>
        <dbReference type="ARBA" id="ARBA00022679"/>
    </source>
</evidence>
<dbReference type="InterPro" id="IPR002477">
    <property type="entry name" value="Peptidoglycan-bd-like"/>
</dbReference>
<evidence type="ECO:0000256" key="6">
    <source>
        <dbReference type="ARBA" id="ARBA00023316"/>
    </source>
</evidence>
<dbReference type="PROSITE" id="PS52029">
    <property type="entry name" value="LD_TPASE"/>
    <property type="match status" value="1"/>
</dbReference>
<organism evidence="10 11">
    <name type="scientific">Parvularcula lutaonensis</name>
    <dbReference type="NCBI Taxonomy" id="491923"/>
    <lineage>
        <taxon>Bacteria</taxon>
        <taxon>Pseudomonadati</taxon>
        <taxon>Pseudomonadota</taxon>
        <taxon>Alphaproteobacteria</taxon>
        <taxon>Parvularculales</taxon>
        <taxon>Parvularculaceae</taxon>
        <taxon>Parvularcula</taxon>
    </lineage>
</organism>
<dbReference type="EMBL" id="JBHRVA010000003">
    <property type="protein sequence ID" value="MFC3303029.1"/>
    <property type="molecule type" value="Genomic_DNA"/>
</dbReference>
<dbReference type="InterPro" id="IPR036365">
    <property type="entry name" value="PGBD-like_sf"/>
</dbReference>
<evidence type="ECO:0000256" key="2">
    <source>
        <dbReference type="ARBA" id="ARBA00005992"/>
    </source>
</evidence>
<keyword evidence="11" id="KW-1185">Reference proteome</keyword>
<dbReference type="InterPro" id="IPR036366">
    <property type="entry name" value="PGBDSf"/>
</dbReference>
<dbReference type="InterPro" id="IPR005490">
    <property type="entry name" value="LD_TPept_cat_dom"/>
</dbReference>
<dbReference type="CDD" id="cd16913">
    <property type="entry name" value="YkuD_like"/>
    <property type="match status" value="1"/>
</dbReference>
<dbReference type="PANTHER" id="PTHR41533:SF2">
    <property type="entry name" value="BLR7131 PROTEIN"/>
    <property type="match status" value="1"/>
</dbReference>
<evidence type="ECO:0000256" key="5">
    <source>
        <dbReference type="ARBA" id="ARBA00022984"/>
    </source>
</evidence>
<dbReference type="Pfam" id="PF03734">
    <property type="entry name" value="YkuD"/>
    <property type="match status" value="1"/>
</dbReference>
<sequence length="495" mass="55324">MEQIRRPFGALSAALLLTAAPVAFAQEADAPAHTLSVEAPVELHAYYDQGGKRLWSGDREARRRLDELVSVLESDTYSGIARTRYGLDRIRAAKDSANADALEAAASLAFTSLALDLRSGRIDPLINITEDAVAEREASRTEILKMLAEKGSVEDVLRNLRTDNPVQKELLAILDRYKRYAEEEAWSPITISSDVLEEGATGDDVAAVIDRLAAEGFYSKPRFGGSSTPTYDSGVAEAVKRFQKSRGIVPDGVVGPNTLERMNETPQQLVEKIRLNLERARWLPQDFADRYLMVNIADFTVGAWEDEKQKFSIRTVVGTDYNKTPVFADEMEYVVANPYWNIPASILVNEIAPQQAKDPGYLASKNMEVVEGWGDDAPVIDPSQIDWNTVTGNETWRVRQRGGPNNALGLIKFMFPNDYAVYLHDTPAESLFDETRRTFSHGCIRVEEPRKLAEWVLEGTEWEGRDRVDQLIDSGERRTVSLAEPIPVYVTYFTV</sequence>
<protein>
    <submittedName>
        <fullName evidence="10">Murein L,D-transpeptidase</fullName>
    </submittedName>
</protein>
<accession>A0ABV7MC34</accession>
<feature type="chain" id="PRO_5046555896" evidence="8">
    <location>
        <begin position="26"/>
        <end position="495"/>
    </location>
</feature>
<feature type="active site" description="Proton donor/acceptor" evidence="7">
    <location>
        <position position="424"/>
    </location>
</feature>
<evidence type="ECO:0000313" key="10">
    <source>
        <dbReference type="EMBL" id="MFC3303029.1"/>
    </source>
</evidence>
<feature type="signal peptide" evidence="8">
    <location>
        <begin position="1"/>
        <end position="25"/>
    </location>
</feature>
<evidence type="ECO:0000256" key="1">
    <source>
        <dbReference type="ARBA" id="ARBA00004752"/>
    </source>
</evidence>
<dbReference type="SUPFAM" id="SSF47090">
    <property type="entry name" value="PGBD-like"/>
    <property type="match status" value="1"/>
</dbReference>
<evidence type="ECO:0000256" key="4">
    <source>
        <dbReference type="ARBA" id="ARBA00022960"/>
    </source>
</evidence>
<dbReference type="Gene3D" id="1.10.101.10">
    <property type="entry name" value="PGBD-like superfamily/PGBD"/>
    <property type="match status" value="1"/>
</dbReference>
<keyword evidence="8" id="KW-0732">Signal</keyword>
<feature type="active site" description="Nucleophile" evidence="7">
    <location>
        <position position="443"/>
    </location>
</feature>
<dbReference type="Proteomes" id="UP001595607">
    <property type="component" value="Unassembled WGS sequence"/>
</dbReference>
<comment type="caution">
    <text evidence="10">The sequence shown here is derived from an EMBL/GenBank/DDBJ whole genome shotgun (WGS) entry which is preliminary data.</text>
</comment>
<name>A0ABV7MC34_9PROT</name>
<comment type="similarity">
    <text evidence="2">Belongs to the YkuD family.</text>
</comment>
<dbReference type="SUPFAM" id="SSF141523">
    <property type="entry name" value="L,D-transpeptidase catalytic domain-like"/>
    <property type="match status" value="1"/>
</dbReference>
<dbReference type="Pfam" id="PF01471">
    <property type="entry name" value="PG_binding_1"/>
    <property type="match status" value="1"/>
</dbReference>
<reference evidence="11" key="1">
    <citation type="journal article" date="2019" name="Int. J. Syst. Evol. Microbiol.">
        <title>The Global Catalogue of Microorganisms (GCM) 10K type strain sequencing project: providing services to taxonomists for standard genome sequencing and annotation.</title>
        <authorList>
            <consortium name="The Broad Institute Genomics Platform"/>
            <consortium name="The Broad Institute Genome Sequencing Center for Infectious Disease"/>
            <person name="Wu L."/>
            <person name="Ma J."/>
        </authorList>
    </citation>
    <scope>NUCLEOTIDE SEQUENCE [LARGE SCALE GENOMIC DNA]</scope>
    <source>
        <strain evidence="11">KCTC 22245</strain>
    </source>
</reference>